<organism evidence="1 2">
    <name type="scientific">Pyrinomonas methylaliphatogenes</name>
    <dbReference type="NCBI Taxonomy" id="454194"/>
    <lineage>
        <taxon>Bacteria</taxon>
        <taxon>Pseudomonadati</taxon>
        <taxon>Acidobacteriota</taxon>
        <taxon>Blastocatellia</taxon>
        <taxon>Blastocatellales</taxon>
        <taxon>Pyrinomonadaceae</taxon>
        <taxon>Pyrinomonas</taxon>
    </lineage>
</organism>
<dbReference type="OrthoDB" id="112721at2"/>
<reference evidence="1 2" key="2">
    <citation type="submission" date="2015-01" db="EMBL/GenBank/DDBJ databases">
        <title>Complete genome sequence of Pyrinomonas methylaliphatogenes type strain K22T.</title>
        <authorList>
            <person name="Lee K.C.Y."/>
            <person name="Power J.F."/>
            <person name="Dunfield P.F."/>
            <person name="Morgan X.C."/>
            <person name="Huttenhower C."/>
            <person name="Stott M.B."/>
        </authorList>
    </citation>
    <scope>NUCLEOTIDE SEQUENCE [LARGE SCALE GENOMIC DNA]</scope>
    <source>
        <strain evidence="1 2">K22</strain>
    </source>
</reference>
<dbReference type="Gene3D" id="3.40.50.410">
    <property type="entry name" value="von Willebrand factor, type A domain"/>
    <property type="match status" value="1"/>
</dbReference>
<dbReference type="EMBL" id="CBXV010000005">
    <property type="protein sequence ID" value="CDM65574.1"/>
    <property type="molecule type" value="Genomic_DNA"/>
</dbReference>
<accession>A0A0B6WZ62</accession>
<reference evidence="1 2" key="1">
    <citation type="submission" date="2013-12" db="EMBL/GenBank/DDBJ databases">
        <authorList>
            <person name="Stott M."/>
        </authorList>
    </citation>
    <scope>NUCLEOTIDE SEQUENCE [LARGE SCALE GENOMIC DNA]</scope>
    <source>
        <strain evidence="1 2">K22</strain>
    </source>
</reference>
<protein>
    <submittedName>
        <fullName evidence="1">von Willebrand factor type A domain</fullName>
    </submittedName>
</protein>
<dbReference type="InterPro" id="IPR036465">
    <property type="entry name" value="vWFA_dom_sf"/>
</dbReference>
<dbReference type="AlphaFoldDB" id="A0A0B6WZ62"/>
<dbReference type="SUPFAM" id="SSF53300">
    <property type="entry name" value="vWA-like"/>
    <property type="match status" value="1"/>
</dbReference>
<evidence type="ECO:0000313" key="2">
    <source>
        <dbReference type="Proteomes" id="UP000031518"/>
    </source>
</evidence>
<sequence>MRRWGVKLWCAFALVLGGAADHKTQSRNVDGQVRSVTIPVTVKTPTEALPSLAVFEDGEMQQILSIRGPIRSPMQLAILVQDDVASSISAELQSLARFIKDLPEGSRVMIGYLTAGTLQVRQRFTMDAERAAQALRVPIGTASAAPFNPYVQVIEALRRFDGLPTGRRAVIMISDGLDLSRGLDAASPTQSIDLERAIREAQRRAVAIYAIYAPTFGGAGLGGLRLINYGQGSLNRIAQETGGQAFFQGTGAPVSIEPFLREINAAFRRQLAITYLSTHPEKGSHRIELRANGIEMRYPPGYTR</sequence>
<gene>
    <name evidence="1" type="ORF">PYK22_01579</name>
</gene>
<evidence type="ECO:0000313" key="1">
    <source>
        <dbReference type="EMBL" id="CDM65574.1"/>
    </source>
</evidence>
<dbReference type="RefSeq" id="WP_157770751.1">
    <property type="nucleotide sequence ID" value="NZ_CBXV010000005.1"/>
</dbReference>
<keyword evidence="2" id="KW-1185">Reference proteome</keyword>
<proteinExistence type="predicted"/>
<dbReference type="Proteomes" id="UP000031518">
    <property type="component" value="Unassembled WGS sequence"/>
</dbReference>
<name>A0A0B6WZ62_9BACT</name>